<dbReference type="OrthoDB" id="582586at2"/>
<dbReference type="RefSeq" id="WP_005456292.1">
    <property type="nucleotide sequence ID" value="NZ_CM001440.1"/>
</dbReference>
<evidence type="ECO:0000313" key="3">
    <source>
        <dbReference type="EMBL" id="EHR61206.1"/>
    </source>
</evidence>
<dbReference type="AlphaFoldDB" id="H5XQW6"/>
<proteinExistence type="predicted"/>
<dbReference type="HOGENOM" id="CLU_129336_2_0_11"/>
<dbReference type="NCBIfam" id="TIGR02246">
    <property type="entry name" value="SgcJ/EcaC family oxidoreductase"/>
    <property type="match status" value="1"/>
</dbReference>
<feature type="domain" description="DUF4440" evidence="2">
    <location>
        <begin position="30"/>
        <end position="137"/>
    </location>
</feature>
<dbReference type="Gene3D" id="3.10.450.50">
    <property type="match status" value="1"/>
</dbReference>
<dbReference type="InterPro" id="IPR027843">
    <property type="entry name" value="DUF4440"/>
</dbReference>
<organism evidence="3 4">
    <name type="scientific">Saccharomonospora cyanea NA-134</name>
    <dbReference type="NCBI Taxonomy" id="882082"/>
    <lineage>
        <taxon>Bacteria</taxon>
        <taxon>Bacillati</taxon>
        <taxon>Actinomycetota</taxon>
        <taxon>Actinomycetes</taxon>
        <taxon>Pseudonocardiales</taxon>
        <taxon>Pseudonocardiaceae</taxon>
        <taxon>Saccharomonospora</taxon>
    </lineage>
</organism>
<protein>
    <recommendedName>
        <fullName evidence="2">DUF4440 domain-containing protein</fullName>
    </recommendedName>
</protein>
<dbReference type="eggNOG" id="COG4319">
    <property type="taxonomic scope" value="Bacteria"/>
</dbReference>
<dbReference type="InterPro" id="IPR032710">
    <property type="entry name" value="NTF2-like_dom_sf"/>
</dbReference>
<evidence type="ECO:0000259" key="2">
    <source>
        <dbReference type="Pfam" id="PF14534"/>
    </source>
</evidence>
<keyword evidence="4" id="KW-1185">Reference proteome</keyword>
<reference evidence="3 4" key="1">
    <citation type="submission" date="2011-11" db="EMBL/GenBank/DDBJ databases">
        <title>The Noncontiguous Finished sequence of Saccharomonospora cyanea NA-134.</title>
        <authorList>
            <consortium name="US DOE Joint Genome Institute"/>
            <person name="Lucas S."/>
            <person name="Han J."/>
            <person name="Lapidus A."/>
            <person name="Cheng J.-F."/>
            <person name="Goodwin L."/>
            <person name="Pitluck S."/>
            <person name="Peters L."/>
            <person name="Ovchinnikova G."/>
            <person name="Lu M."/>
            <person name="Detter J.C."/>
            <person name="Han C."/>
            <person name="Tapia R."/>
            <person name="Land M."/>
            <person name="Hauser L."/>
            <person name="Kyrpides N."/>
            <person name="Ivanova N."/>
            <person name="Pagani I."/>
            <person name="Brambilla E.-M."/>
            <person name="Klenk H.-P."/>
            <person name="Woyke T."/>
        </authorList>
    </citation>
    <scope>NUCLEOTIDE SEQUENCE [LARGE SCALE GENOMIC DNA]</scope>
    <source>
        <strain evidence="3 4">NA-134</strain>
    </source>
</reference>
<evidence type="ECO:0000256" key="1">
    <source>
        <dbReference type="SAM" id="MobiDB-lite"/>
    </source>
</evidence>
<dbReference type="InterPro" id="IPR011944">
    <property type="entry name" value="Steroid_delta5-4_isomerase"/>
</dbReference>
<dbReference type="STRING" id="882082.SaccyDRAFT_2329"/>
<dbReference type="Proteomes" id="UP000002791">
    <property type="component" value="Chromosome"/>
</dbReference>
<dbReference type="EMBL" id="CM001440">
    <property type="protein sequence ID" value="EHR61206.1"/>
    <property type="molecule type" value="Genomic_DNA"/>
</dbReference>
<dbReference type="Pfam" id="PF14534">
    <property type="entry name" value="DUF4440"/>
    <property type="match status" value="1"/>
</dbReference>
<evidence type="ECO:0000313" key="4">
    <source>
        <dbReference type="Proteomes" id="UP000002791"/>
    </source>
</evidence>
<accession>H5XQW6</accession>
<gene>
    <name evidence="3" type="ORF">SaccyDRAFT_2329</name>
</gene>
<feature type="region of interest" description="Disordered" evidence="1">
    <location>
        <begin position="1"/>
        <end position="22"/>
    </location>
</feature>
<sequence length="147" mass="16488">MDLDRTKKPGLPARPHAGTLPVDERDDAALRALVRDIETGFNDKRPDVLDGAFTDDAVVVVPDGTLIRGWEALYAYHTRRLSSVVRDWRMHVSVLGLARLDQDTAVVHIRQDMRTPEGSFANHGTLVAVRRDSRWWIGALHNTNVEA</sequence>
<name>H5XQW6_9PSEU</name>
<dbReference type="SUPFAM" id="SSF54427">
    <property type="entry name" value="NTF2-like"/>
    <property type="match status" value="1"/>
</dbReference>